<comment type="caution">
    <text evidence="1">The sequence shown here is derived from an EMBL/GenBank/DDBJ whole genome shotgun (WGS) entry which is preliminary data.</text>
</comment>
<evidence type="ECO:0000313" key="2">
    <source>
        <dbReference type="Proteomes" id="UP001327957"/>
    </source>
</evidence>
<evidence type="ECO:0000313" key="1">
    <source>
        <dbReference type="EMBL" id="KAK6207835.1"/>
    </source>
</evidence>
<accession>A0AAV9SVE7</accession>
<gene>
    <name evidence="1" type="ORF">QIS74_12916</name>
</gene>
<protein>
    <recommendedName>
        <fullName evidence="3">F-box domain-containing protein</fullName>
    </recommendedName>
</protein>
<dbReference type="AlphaFoldDB" id="A0AAV9SVE7"/>
<dbReference type="Proteomes" id="UP001327957">
    <property type="component" value="Unassembled WGS sequence"/>
</dbReference>
<sequence>MRLRSQTRASQRVDSCVAAQDMHKPALGWPSLPAELRIMTLNELKGLVSPHEKKTLASLAIVSKEWRPFFEPLLWQTLTFRPSVSGSGFRGFHRHIKRRGHLVRKVALHVRIDEPFYQPCHEADPDVVRMDLERFTADLRSFSSYLADWPGDTSTTGIALELGVISQNDAQHGVPSRDGRNRRHHCHCMMRPDETQHHPRNLGLLSTYSIRKVLIVNALSVSPTLRPNLSYYTMDDISRWFPRAEPL</sequence>
<proteinExistence type="predicted"/>
<keyword evidence="2" id="KW-1185">Reference proteome</keyword>
<name>A0AAV9SVE7_9PEZI</name>
<reference evidence="1 2" key="1">
    <citation type="submission" date="2023-04" db="EMBL/GenBank/DDBJ databases">
        <title>Colletotrichum tabacum stain YC1 causing leaf anthracnose on Nicotiana tabacum(L.) cv.</title>
        <authorList>
            <person name="Ji Z."/>
            <person name="Wang M."/>
            <person name="Zhang J."/>
            <person name="Wang N."/>
            <person name="Zhou Z."/>
        </authorList>
    </citation>
    <scope>NUCLEOTIDE SEQUENCE [LARGE SCALE GENOMIC DNA]</scope>
    <source>
        <strain evidence="1 2">YC1</strain>
    </source>
</reference>
<organism evidence="1 2">
    <name type="scientific">Colletotrichum tabaci</name>
    <dbReference type="NCBI Taxonomy" id="1209068"/>
    <lineage>
        <taxon>Eukaryota</taxon>
        <taxon>Fungi</taxon>
        <taxon>Dikarya</taxon>
        <taxon>Ascomycota</taxon>
        <taxon>Pezizomycotina</taxon>
        <taxon>Sordariomycetes</taxon>
        <taxon>Hypocreomycetidae</taxon>
        <taxon>Glomerellales</taxon>
        <taxon>Glomerellaceae</taxon>
        <taxon>Colletotrichum</taxon>
        <taxon>Colletotrichum destructivum species complex</taxon>
    </lineage>
</organism>
<dbReference type="EMBL" id="JASAOK010000053">
    <property type="protein sequence ID" value="KAK6207835.1"/>
    <property type="molecule type" value="Genomic_DNA"/>
</dbReference>
<evidence type="ECO:0008006" key="3">
    <source>
        <dbReference type="Google" id="ProtNLM"/>
    </source>
</evidence>